<evidence type="ECO:0000313" key="1">
    <source>
        <dbReference type="EMBL" id="SVB07290.1"/>
    </source>
</evidence>
<organism evidence="1">
    <name type="scientific">marine metagenome</name>
    <dbReference type="NCBI Taxonomy" id="408172"/>
    <lineage>
        <taxon>unclassified sequences</taxon>
        <taxon>metagenomes</taxon>
        <taxon>ecological metagenomes</taxon>
    </lineage>
</organism>
<accession>A0A382B0F9</accession>
<dbReference type="EMBL" id="UINC01027664">
    <property type="protein sequence ID" value="SVB07290.1"/>
    <property type="molecule type" value="Genomic_DNA"/>
</dbReference>
<protein>
    <submittedName>
        <fullName evidence="1">Uncharacterized protein</fullName>
    </submittedName>
</protein>
<reference evidence="1" key="1">
    <citation type="submission" date="2018-05" db="EMBL/GenBank/DDBJ databases">
        <authorList>
            <person name="Lanie J.A."/>
            <person name="Ng W.-L."/>
            <person name="Kazmierczak K.M."/>
            <person name="Andrzejewski T.M."/>
            <person name="Davidsen T.M."/>
            <person name="Wayne K.J."/>
            <person name="Tettelin H."/>
            <person name="Glass J.I."/>
            <person name="Rusch D."/>
            <person name="Podicherti R."/>
            <person name="Tsui H.-C.T."/>
            <person name="Winkler M.E."/>
        </authorList>
    </citation>
    <scope>NUCLEOTIDE SEQUENCE</scope>
</reference>
<proteinExistence type="predicted"/>
<sequence>MAESSPRRKLAVILATDVCFIARLGFLPKVRPP</sequence>
<name>A0A382B0F9_9ZZZZ</name>
<dbReference type="AlphaFoldDB" id="A0A382B0F9"/>
<gene>
    <name evidence="1" type="ORF">METZ01_LOCUS160144</name>
</gene>